<keyword evidence="5" id="KW-0206">Cytoskeleton</keyword>
<dbReference type="GO" id="GO:0005829">
    <property type="term" value="C:cytosol"/>
    <property type="evidence" value="ECO:0007669"/>
    <property type="project" value="TreeGrafter"/>
</dbReference>
<name>A0AAU9Z5C7_PHORO</name>
<feature type="compositionally biased region" description="Polar residues" evidence="6">
    <location>
        <begin position="426"/>
        <end position="441"/>
    </location>
</feature>
<feature type="compositionally biased region" description="Polar residues" evidence="6">
    <location>
        <begin position="152"/>
        <end position="162"/>
    </location>
</feature>
<proteinExistence type="inferred from homology"/>
<dbReference type="GeneID" id="127221457"/>
<dbReference type="GO" id="GO:0005813">
    <property type="term" value="C:centrosome"/>
    <property type="evidence" value="ECO:0007669"/>
    <property type="project" value="TreeGrafter"/>
</dbReference>
<protein>
    <submittedName>
        <fullName evidence="8">Ckap2l protein</fullName>
    </submittedName>
</protein>
<feature type="compositionally biased region" description="Basic and acidic residues" evidence="6">
    <location>
        <begin position="294"/>
        <end position="304"/>
    </location>
</feature>
<feature type="compositionally biased region" description="Basic and acidic residues" evidence="6">
    <location>
        <begin position="260"/>
        <end position="274"/>
    </location>
</feature>
<evidence type="ECO:0000256" key="5">
    <source>
        <dbReference type="ARBA" id="ARBA00023212"/>
    </source>
</evidence>
<feature type="compositionally biased region" description="Polar residues" evidence="6">
    <location>
        <begin position="107"/>
        <end position="133"/>
    </location>
</feature>
<dbReference type="AlphaFoldDB" id="A0AAU9Z5C7"/>
<feature type="compositionally biased region" description="Polar residues" evidence="6">
    <location>
        <begin position="332"/>
        <end position="341"/>
    </location>
</feature>
<dbReference type="Proteomes" id="UP001152836">
    <property type="component" value="Unassembled WGS sequence"/>
</dbReference>
<sequence length="746" mass="82684">MVGPGPAASAAAEERWRKLQEYLAAKGKLKDPNTKPYLKAKNNCPKPPPSKYTPGPKKDISSNVVLPVKTTRPINIKLQTKAPANVTGSQKPQSEPPKLPGKGLTSRCFSSNADYKQSSKSQQQHRTVSSTTGLLRKPGQAPGTQKLEPKKQQQTHQGNAEHTNPVAETHVGNESLKGFLDEVNKENLPQTLLEPGKPGPDSRPTSKPNTGSCSQTQKSLAPKQILSKSSVNRTVLKDRANKPFVRNTQVSAQPVKSHHLSTDADSQRPREKPPRTVPSHFIPAHKTQTSKKPVAKDTQDEKVSRFKCGRPKETTVQSHPATEQKAKHTKSGSHPSLLQERQNNRHPAVKQDQKTVQPCLGPRTSHILHNSRAVSQRPNLTAGNVILSTPSIRANKTHNNKCSNIFQQKAQTLDLKFKKILPQSQFLNKTAPKTQAGTAATSRKGAPSASQTHPRVKKTEVQDRRKQLEEWQKSKGKTYKRPPMKLKAKRKIIEEMNISFWKSIEREEEEQEEKKVQLELSRKINNTLTECLRLIEEGVFPNEIFNILSSIPEAEKFPKFWVCKAKLLASKGSFDAIGLYEEAIKNGAAPIQELMEVLNISPDPGRSTEAVTSDSSAAGTNVTSVEDPAKKEDSGKPCLPLAEREQTVAAPQITAAEWDNPGIKLQIGPVPRICGVPEMQDMKLITPVRRSARIERAVARYPEMLQEHDVVVASLNELLEVDKTEYFVFRENEALPVTLGFEILES</sequence>
<keyword evidence="3" id="KW-0963">Cytoplasm</keyword>
<dbReference type="GO" id="GO:0072686">
    <property type="term" value="C:mitotic spindle"/>
    <property type="evidence" value="ECO:0007669"/>
    <property type="project" value="TreeGrafter"/>
</dbReference>
<dbReference type="Pfam" id="PF15297">
    <property type="entry name" value="CKAP2_C"/>
    <property type="match status" value="2"/>
</dbReference>
<evidence type="ECO:0000256" key="4">
    <source>
        <dbReference type="ARBA" id="ARBA00022553"/>
    </source>
</evidence>
<dbReference type="PANTHER" id="PTHR47078:SF1">
    <property type="entry name" value="CYTOSKELETON-ASSOCIATED PROTEIN 2-LIKE"/>
    <property type="match status" value="1"/>
</dbReference>
<feature type="region of interest" description="Disordered" evidence="6">
    <location>
        <begin position="426"/>
        <end position="476"/>
    </location>
</feature>
<reference evidence="8" key="1">
    <citation type="submission" date="2022-06" db="EMBL/GenBank/DDBJ databases">
        <authorList>
            <person name="Andreotti S."/>
            <person name="Wyler E."/>
        </authorList>
    </citation>
    <scope>NUCLEOTIDE SEQUENCE</scope>
</reference>
<feature type="domain" description="Cytoskeleton-associated protein 2 C-terminal" evidence="7">
    <location>
        <begin position="444"/>
        <end position="598"/>
    </location>
</feature>
<evidence type="ECO:0000256" key="6">
    <source>
        <dbReference type="SAM" id="MobiDB-lite"/>
    </source>
</evidence>
<feature type="compositionally biased region" description="Polar residues" evidence="6">
    <location>
        <begin position="609"/>
        <end position="624"/>
    </location>
</feature>
<feature type="domain" description="Cytoskeleton-associated protein 2 C-terminal" evidence="7">
    <location>
        <begin position="679"/>
        <end position="735"/>
    </location>
</feature>
<evidence type="ECO:0000313" key="9">
    <source>
        <dbReference type="Proteomes" id="UP001152836"/>
    </source>
</evidence>
<comment type="similarity">
    <text evidence="2">Belongs to the CKAP2 family.</text>
</comment>
<dbReference type="PANTHER" id="PTHR47078">
    <property type="entry name" value="CYTOSKELETON-ASSOCIATED PROTEIN 2-LIKE"/>
    <property type="match status" value="1"/>
</dbReference>
<evidence type="ECO:0000256" key="1">
    <source>
        <dbReference type="ARBA" id="ARBA00004245"/>
    </source>
</evidence>
<feature type="region of interest" description="Disordered" evidence="6">
    <location>
        <begin position="602"/>
        <end position="637"/>
    </location>
</feature>
<evidence type="ECO:0000313" key="8">
    <source>
        <dbReference type="EMBL" id="CAH6787894.1"/>
    </source>
</evidence>
<organism evidence="8 9">
    <name type="scientific">Phodopus roborovskii</name>
    <name type="common">Roborovski's desert hamster</name>
    <name type="synonym">Cricetulus roborovskii</name>
    <dbReference type="NCBI Taxonomy" id="109678"/>
    <lineage>
        <taxon>Eukaryota</taxon>
        <taxon>Metazoa</taxon>
        <taxon>Chordata</taxon>
        <taxon>Craniata</taxon>
        <taxon>Vertebrata</taxon>
        <taxon>Euteleostomi</taxon>
        <taxon>Mammalia</taxon>
        <taxon>Eutheria</taxon>
        <taxon>Euarchontoglires</taxon>
        <taxon>Glires</taxon>
        <taxon>Rodentia</taxon>
        <taxon>Myomorpha</taxon>
        <taxon>Muroidea</taxon>
        <taxon>Cricetidae</taxon>
        <taxon>Cricetinae</taxon>
        <taxon>Phodopus</taxon>
    </lineage>
</organism>
<feature type="compositionally biased region" description="Polar residues" evidence="6">
    <location>
        <begin position="203"/>
        <end position="219"/>
    </location>
</feature>
<comment type="subcellular location">
    <subcellularLocation>
        <location evidence="1">Cytoplasm</location>
        <location evidence="1">Cytoskeleton</location>
    </subcellularLocation>
</comment>
<dbReference type="CTD" id="150468"/>
<feature type="compositionally biased region" description="Basic and acidic residues" evidence="6">
    <location>
        <begin position="457"/>
        <end position="473"/>
    </location>
</feature>
<evidence type="ECO:0000259" key="7">
    <source>
        <dbReference type="Pfam" id="PF15297"/>
    </source>
</evidence>
<dbReference type="KEGG" id="prob:127221457"/>
<evidence type="ECO:0000256" key="3">
    <source>
        <dbReference type="ARBA" id="ARBA00022490"/>
    </source>
</evidence>
<dbReference type="InterPro" id="IPR052855">
    <property type="entry name" value="CKAP2-like"/>
</dbReference>
<evidence type="ECO:0000256" key="2">
    <source>
        <dbReference type="ARBA" id="ARBA00009468"/>
    </source>
</evidence>
<accession>A0AAU9Z5C7</accession>
<keyword evidence="4" id="KW-0597">Phosphoprotein</keyword>
<keyword evidence="9" id="KW-1185">Reference proteome</keyword>
<dbReference type="EMBL" id="CALSGD010001400">
    <property type="protein sequence ID" value="CAH6787894.1"/>
    <property type="molecule type" value="Genomic_DNA"/>
</dbReference>
<gene>
    <name evidence="8" type="primary">Ckap2l</name>
    <name evidence="8" type="ORF">PHOROB_LOCUS5689</name>
</gene>
<feature type="region of interest" description="Disordered" evidence="6">
    <location>
        <begin position="24"/>
        <end position="364"/>
    </location>
</feature>
<comment type="caution">
    <text evidence="8">The sequence shown here is derived from an EMBL/GenBank/DDBJ whole genome shotgun (WGS) entry which is preliminary data.</text>
</comment>
<dbReference type="RefSeq" id="XP_051039366.1">
    <property type="nucleotide sequence ID" value="XM_051183409.1"/>
</dbReference>
<dbReference type="InterPro" id="IPR029197">
    <property type="entry name" value="CKAP2_C"/>
</dbReference>